<dbReference type="AlphaFoldDB" id="A0A2S7N4R6"/>
<dbReference type="InterPro" id="IPR012337">
    <property type="entry name" value="RNaseH-like_sf"/>
</dbReference>
<accession>A0A2S7N4R6</accession>
<comment type="caution">
    <text evidence="2">The sequence shown here is derived from an EMBL/GenBank/DDBJ whole genome shotgun (WGS) entry which is preliminary data.</text>
</comment>
<dbReference type="GO" id="GO:0003676">
    <property type="term" value="F:nucleic acid binding"/>
    <property type="evidence" value="ECO:0007669"/>
    <property type="project" value="InterPro"/>
</dbReference>
<dbReference type="EMBL" id="PKOZ01000001">
    <property type="protein sequence ID" value="PQD96950.1"/>
    <property type="molecule type" value="Genomic_DNA"/>
</dbReference>
<evidence type="ECO:0000313" key="2">
    <source>
        <dbReference type="EMBL" id="PQD96950.1"/>
    </source>
</evidence>
<feature type="domain" description="YprB ribonuclease H-like" evidence="1">
    <location>
        <begin position="107"/>
        <end position="275"/>
    </location>
</feature>
<proteinExistence type="predicted"/>
<evidence type="ECO:0000259" key="1">
    <source>
        <dbReference type="Pfam" id="PF13482"/>
    </source>
</evidence>
<evidence type="ECO:0000313" key="3">
    <source>
        <dbReference type="Proteomes" id="UP000239663"/>
    </source>
</evidence>
<gene>
    <name evidence="2" type="ORF">CYL18_03465</name>
</gene>
<dbReference type="SUPFAM" id="SSF53098">
    <property type="entry name" value="Ribonuclease H-like"/>
    <property type="match status" value="1"/>
</dbReference>
<name>A0A2S7N4R6_9BACI</name>
<dbReference type="InterPro" id="IPR011990">
    <property type="entry name" value="TPR-like_helical_dom_sf"/>
</dbReference>
<dbReference type="OrthoDB" id="9790530at2"/>
<organism evidence="2 3">
    <name type="scientific">Pradoshia eiseniae</name>
    <dbReference type="NCBI Taxonomy" id="2064768"/>
    <lineage>
        <taxon>Bacteria</taxon>
        <taxon>Bacillati</taxon>
        <taxon>Bacillota</taxon>
        <taxon>Bacilli</taxon>
        <taxon>Bacillales</taxon>
        <taxon>Bacillaceae</taxon>
        <taxon>Pradoshia</taxon>
    </lineage>
</organism>
<dbReference type="InterPro" id="IPR036397">
    <property type="entry name" value="RNaseH_sf"/>
</dbReference>
<dbReference type="Proteomes" id="UP000239663">
    <property type="component" value="Unassembled WGS sequence"/>
</dbReference>
<keyword evidence="3" id="KW-1185">Reference proteome</keyword>
<reference evidence="2 3" key="1">
    <citation type="submission" date="2017-12" db="EMBL/GenBank/DDBJ databases">
        <title>Taxonomic description and draft genome of Pradoshia cofamensis Gen. nov., sp. nov., a thermotolerant bacillale isolated from anterior gut of earthworm Eisenia fetida.</title>
        <authorList>
            <person name="Saha T."/>
            <person name="Chakraborty R."/>
        </authorList>
    </citation>
    <scope>NUCLEOTIDE SEQUENCE [LARGE SCALE GENOMIC DNA]</scope>
    <source>
        <strain evidence="2 3">EAG3</strain>
    </source>
</reference>
<protein>
    <recommendedName>
        <fullName evidence="1">YprB ribonuclease H-like domain-containing protein</fullName>
    </recommendedName>
</protein>
<sequence length="426" mass="49616">MSIKHKLNRMKAHLNTGNGISKQKEAPAEAQVEQINIPHYEKWQEYGAKAIFMDGEYCLVREVSYPLTHRHGKYSFDMLSDIVRIWNESDLTHPLSAKGFRAEDMFFFDTETTGLGTGAGTSIFLLGFAYMEDNEIKVRQHFLPRPGYEVLFYKSFLDKVNYETLVTYNGKSFDWPQVVSQHTLHRGQLPKLPSFGHFDLYHAARRLWKNKLERVKLSVVEEEVLGFKRTDDVPGYLAPMIYFDFVDREDPEAIFKIMKHNELDVLSLITLYIHLSALLLNQEFAKHEDSFELARWFSALKDRSRAIRSFEKGVLETKQDDDGLMVKFHLANEHKKNRNMGEAANLWQETAHIRHADLKAQSHLELAKYYEHTLKDYEMALHHADAALDTVVKHNIQKASLKTTDLQKRISRLKQKWLKAENRTGK</sequence>
<dbReference type="SUPFAM" id="SSF48452">
    <property type="entry name" value="TPR-like"/>
    <property type="match status" value="1"/>
</dbReference>
<dbReference type="Gene3D" id="3.30.420.10">
    <property type="entry name" value="Ribonuclease H-like superfamily/Ribonuclease H"/>
    <property type="match status" value="1"/>
</dbReference>
<dbReference type="Pfam" id="PF13482">
    <property type="entry name" value="RNase_H_2"/>
    <property type="match status" value="1"/>
</dbReference>
<dbReference type="InterPro" id="IPR038720">
    <property type="entry name" value="YprB_RNase_H-like_dom"/>
</dbReference>
<dbReference type="RefSeq" id="WP_104848045.1">
    <property type="nucleotide sequence ID" value="NZ_PKOZ01000001.1"/>
</dbReference>
<dbReference type="PANTHER" id="PTHR38462">
    <property type="entry name" value="EXONUCLEASE-LIKE PROTEIN"/>
    <property type="match status" value="1"/>
</dbReference>
<dbReference type="PANTHER" id="PTHR38462:SF1">
    <property type="entry name" value="YPRB RIBONUCLEASE H-LIKE DOMAIN-CONTAINING PROTEIN"/>
    <property type="match status" value="1"/>
</dbReference>